<organism evidence="1 2">
    <name type="scientific">Emticicia aquatica</name>
    <dbReference type="NCBI Taxonomy" id="1681835"/>
    <lineage>
        <taxon>Bacteria</taxon>
        <taxon>Pseudomonadati</taxon>
        <taxon>Bacteroidota</taxon>
        <taxon>Cytophagia</taxon>
        <taxon>Cytophagales</taxon>
        <taxon>Leadbetterellaceae</taxon>
        <taxon>Emticicia</taxon>
    </lineage>
</organism>
<evidence type="ECO:0000313" key="2">
    <source>
        <dbReference type="Proteomes" id="UP000837932"/>
    </source>
</evidence>
<dbReference type="RefSeq" id="WP_310587542.1">
    <property type="nucleotide sequence ID" value="NZ_CAKLPY010000003.1"/>
</dbReference>
<dbReference type="Proteomes" id="UP000837932">
    <property type="component" value="Unassembled WGS sequence"/>
</dbReference>
<protein>
    <recommendedName>
        <fullName evidence="3">Adenylate synthase</fullName>
    </recommendedName>
</protein>
<dbReference type="Gene3D" id="3.40.50.12780">
    <property type="entry name" value="N-terminal domain of ligase-like"/>
    <property type="match status" value="1"/>
</dbReference>
<dbReference type="EMBL" id="CAKLPY010000003">
    <property type="protein sequence ID" value="CAH0997420.1"/>
    <property type="molecule type" value="Genomic_DNA"/>
</dbReference>
<dbReference type="PANTHER" id="PTHR36932:SF1">
    <property type="entry name" value="CAPSULAR POLYSACCHARIDE BIOSYNTHESIS PROTEIN"/>
    <property type="match status" value="1"/>
</dbReference>
<accession>A0ABN8EWI9</accession>
<proteinExistence type="predicted"/>
<evidence type="ECO:0000313" key="1">
    <source>
        <dbReference type="EMBL" id="CAH0997420.1"/>
    </source>
</evidence>
<dbReference type="PANTHER" id="PTHR36932">
    <property type="entry name" value="CAPSULAR POLYSACCHARIDE BIOSYNTHESIS PROTEIN"/>
    <property type="match status" value="1"/>
</dbReference>
<name>A0ABN8EWI9_9BACT</name>
<keyword evidence="2" id="KW-1185">Reference proteome</keyword>
<dbReference type="NCBIfam" id="TIGR02304">
    <property type="entry name" value="aden_form_hyp"/>
    <property type="match status" value="1"/>
</dbReference>
<reference evidence="1" key="1">
    <citation type="submission" date="2021-12" db="EMBL/GenBank/DDBJ databases">
        <authorList>
            <person name="Rodrigo-Torres L."/>
            <person name="Arahal R. D."/>
            <person name="Lucena T."/>
        </authorList>
    </citation>
    <scope>NUCLEOTIDE SEQUENCE</scope>
    <source>
        <strain evidence="1">CECT 8858</strain>
    </source>
</reference>
<dbReference type="InterPro" id="IPR012685">
    <property type="entry name" value="CHP02304_F390_synth-rel"/>
</dbReference>
<sequence>MLFKLSILYYLAEIKLSKWLYLHNVSFVRNNMIKKLIRHCSTTLFYKPFAQKNCSFEDFPVINKAIFMANFDAINMVNIQLKKALEVAIKSEETRNFSPKVSGITVGLSSGTSGNRGVFLASEKERAYWVALILDRVLGFSLKKRSIAFFLRANSNLYDSVKSKFLQFYFFDLLNPVDEHIKRLNALQPSILVAQPSMLIELANAIETNKLVIKPNKVISVAEVLTPEDKDYLSRIFKQTIHQVYQCTEGFLASSCKNGTLHFNEDFLIIEKKYIDQEQKRFHPIITDLKRQSQPIVRYELNDIIQAKENCLCGSKFIAIEAIEGRSDDILVFKNTKNETVKIFPDFFRRAIILSDDAINDYALIQTELNHLLLYIKSQHEKSYQLALASVHYLLNQNDVFGVKITQSTHNHTIKGNKLRRIKNDVRKTN</sequence>
<dbReference type="InterPro" id="IPR053158">
    <property type="entry name" value="CapK_Type1_Caps_Biosynth"/>
</dbReference>
<dbReference type="InterPro" id="IPR042099">
    <property type="entry name" value="ANL_N_sf"/>
</dbReference>
<evidence type="ECO:0008006" key="3">
    <source>
        <dbReference type="Google" id="ProtNLM"/>
    </source>
</evidence>
<gene>
    <name evidence="1" type="ORF">EMA8858_03553</name>
</gene>
<comment type="caution">
    <text evidence="1">The sequence shown here is derived from an EMBL/GenBank/DDBJ whole genome shotgun (WGS) entry which is preliminary data.</text>
</comment>